<organism evidence="2 3">
    <name type="scientific">Candidatus Curtissbacteria bacterium RIFCSPHIGHO2_12_FULL_41_17</name>
    <dbReference type="NCBI Taxonomy" id="1797722"/>
    <lineage>
        <taxon>Bacteria</taxon>
        <taxon>Candidatus Curtissiibacteriota</taxon>
    </lineage>
</organism>
<evidence type="ECO:0000313" key="2">
    <source>
        <dbReference type="EMBL" id="OGE03644.1"/>
    </source>
</evidence>
<dbReference type="InterPro" id="IPR023346">
    <property type="entry name" value="Lysozyme-like_dom_sf"/>
</dbReference>
<name>A0A1F5HHQ6_9BACT</name>
<dbReference type="SUPFAM" id="SSF53955">
    <property type="entry name" value="Lysozyme-like"/>
    <property type="match status" value="1"/>
</dbReference>
<comment type="caution">
    <text evidence="2">The sequence shown here is derived from an EMBL/GenBank/DDBJ whole genome shotgun (WGS) entry which is preliminary data.</text>
</comment>
<dbReference type="Pfam" id="PF01464">
    <property type="entry name" value="SLT"/>
    <property type="match status" value="1"/>
</dbReference>
<reference evidence="2 3" key="1">
    <citation type="journal article" date="2016" name="Nat. Commun.">
        <title>Thousands of microbial genomes shed light on interconnected biogeochemical processes in an aquifer system.</title>
        <authorList>
            <person name="Anantharaman K."/>
            <person name="Brown C.T."/>
            <person name="Hug L.A."/>
            <person name="Sharon I."/>
            <person name="Castelle C.J."/>
            <person name="Probst A.J."/>
            <person name="Thomas B.C."/>
            <person name="Singh A."/>
            <person name="Wilkins M.J."/>
            <person name="Karaoz U."/>
            <person name="Brodie E.L."/>
            <person name="Williams K.H."/>
            <person name="Hubbard S.S."/>
            <person name="Banfield J.F."/>
        </authorList>
    </citation>
    <scope>NUCLEOTIDE SEQUENCE [LARGE SCALE GENOMIC DNA]</scope>
</reference>
<dbReference type="InterPro" id="IPR008258">
    <property type="entry name" value="Transglycosylase_SLT_dom_1"/>
</dbReference>
<evidence type="ECO:0000259" key="1">
    <source>
        <dbReference type="Pfam" id="PF01464"/>
    </source>
</evidence>
<dbReference type="Gene3D" id="1.10.530.10">
    <property type="match status" value="1"/>
</dbReference>
<protein>
    <recommendedName>
        <fullName evidence="1">Transglycosylase SLT domain-containing protein</fullName>
    </recommendedName>
</protein>
<sequence>MPETAREIGLVVDLENGIDERVDPNKCFAAMCGYLDKMRKSFDDDLGIAVWAYHAGPGNIAWAIDEFWKSPKGQALKDKKINVHRLLQNPQVRTNVIGNLGDETELYPYKAVAATEILEESSKSV</sequence>
<evidence type="ECO:0000313" key="3">
    <source>
        <dbReference type="Proteomes" id="UP000178369"/>
    </source>
</evidence>
<dbReference type="Proteomes" id="UP000178369">
    <property type="component" value="Unassembled WGS sequence"/>
</dbReference>
<gene>
    <name evidence="2" type="ORF">A3F45_02110</name>
</gene>
<accession>A0A1F5HHQ6</accession>
<proteinExistence type="predicted"/>
<dbReference type="AlphaFoldDB" id="A0A1F5HHQ6"/>
<feature type="domain" description="Transglycosylase SLT" evidence="1">
    <location>
        <begin position="1"/>
        <end position="65"/>
    </location>
</feature>
<dbReference type="EMBL" id="MFBL01000052">
    <property type="protein sequence ID" value="OGE03644.1"/>
    <property type="molecule type" value="Genomic_DNA"/>
</dbReference>